<dbReference type="GO" id="GO:0022857">
    <property type="term" value="F:transmembrane transporter activity"/>
    <property type="evidence" value="ECO:0007669"/>
    <property type="project" value="InterPro"/>
</dbReference>
<feature type="domain" description="ABC transmembrane type-1" evidence="13">
    <location>
        <begin position="74"/>
        <end position="280"/>
    </location>
</feature>
<evidence type="ECO:0000256" key="12">
    <source>
        <dbReference type="RuleBase" id="RU363032"/>
    </source>
</evidence>
<evidence type="ECO:0000256" key="7">
    <source>
        <dbReference type="ARBA" id="ARBA00022989"/>
    </source>
</evidence>
<dbReference type="InterPro" id="IPR043429">
    <property type="entry name" value="ArtM/GltK/GlnP/TcyL/YhdX-like"/>
</dbReference>
<dbReference type="InterPro" id="IPR000515">
    <property type="entry name" value="MetI-like"/>
</dbReference>
<protein>
    <recommendedName>
        <fullName evidence="11">Glutamate/aspartate import permease protein GltK</fullName>
    </recommendedName>
</protein>
<comment type="subcellular location">
    <subcellularLocation>
        <location evidence="1">Cell inner membrane</location>
        <topology evidence="1">Multi-pass membrane protein</topology>
    </subcellularLocation>
    <subcellularLocation>
        <location evidence="12">Cell membrane</location>
        <topology evidence="12">Multi-pass membrane protein</topology>
    </subcellularLocation>
</comment>
<dbReference type="PROSITE" id="PS50928">
    <property type="entry name" value="ABC_TM1"/>
    <property type="match status" value="1"/>
</dbReference>
<name>A0AAJ4ZA27_PANPU</name>
<keyword evidence="6" id="KW-0029">Amino-acid transport</keyword>
<gene>
    <name evidence="14" type="primary">yecS_2</name>
    <name evidence="14" type="ORF">NCTC13159_01080</name>
</gene>
<comment type="similarity">
    <text evidence="2">Belongs to the binding-protein-dependent transport system permease family. HisMQ subfamily.</text>
</comment>
<dbReference type="CDD" id="cd06261">
    <property type="entry name" value="TM_PBP2"/>
    <property type="match status" value="1"/>
</dbReference>
<dbReference type="PANTHER" id="PTHR30614:SF0">
    <property type="entry name" value="L-CYSTINE TRANSPORT SYSTEM PERMEASE PROTEIN TCYL"/>
    <property type="match status" value="1"/>
</dbReference>
<proteinExistence type="inferred from homology"/>
<dbReference type="FunFam" id="1.10.3720.10:FF:000006">
    <property type="entry name" value="Glutamate/aspartate ABC transporter, permease protein GltK"/>
    <property type="match status" value="1"/>
</dbReference>
<dbReference type="InterPro" id="IPR035906">
    <property type="entry name" value="MetI-like_sf"/>
</dbReference>
<dbReference type="RefSeq" id="WP_039409388.1">
    <property type="nucleotide sequence ID" value="NZ_CP010310.2"/>
</dbReference>
<evidence type="ECO:0000256" key="8">
    <source>
        <dbReference type="ARBA" id="ARBA00023136"/>
    </source>
</evidence>
<comment type="subunit">
    <text evidence="10">The complex is composed of two ATP-binding proteins (GltL), two transmembrane proteins (GltJ and GltK) and a solute-binding protein (GltI).</text>
</comment>
<keyword evidence="7 12" id="KW-1133">Transmembrane helix</keyword>
<dbReference type="PANTHER" id="PTHR30614">
    <property type="entry name" value="MEMBRANE COMPONENT OF AMINO ACID ABC TRANSPORTER"/>
    <property type="match status" value="1"/>
</dbReference>
<sequence length="307" mass="33151">MSILPYSSAGSYPHVDDAPDALNAKVAVRKSEIVLGVLLAAFVVFVIASLVTNKQFHWNVFAEYLTAKTIMSGIGVTLTLTVVASGLGLIVGVLLAAMSASSLRPLRWAAGGYIWCSRGTPILVHLLLWFNLALFFPVIALGIPFVHTFWQIPTNQLISSFTASVLGLGLSEAAYMAEIVRGGLNSVDPGQKEAAKALGLTPAQTMRSVLLPQTMRAIIPSLSNQIILMLKTTSLVSVIAGNDLLTRVKDIYNDNFEIVPLLLVATFWYLVFATVTTIMQRYLEGWFSKDLRNRPVRKAAKSAGGAA</sequence>
<evidence type="ECO:0000259" key="13">
    <source>
        <dbReference type="PROSITE" id="PS50928"/>
    </source>
</evidence>
<comment type="caution">
    <text evidence="14">The sequence shown here is derived from an EMBL/GenBank/DDBJ whole genome shotgun (WGS) entry which is preliminary data.</text>
</comment>
<evidence type="ECO:0000256" key="3">
    <source>
        <dbReference type="ARBA" id="ARBA00022448"/>
    </source>
</evidence>
<evidence type="ECO:0000256" key="6">
    <source>
        <dbReference type="ARBA" id="ARBA00022970"/>
    </source>
</evidence>
<feature type="transmembrane region" description="Helical" evidence="12">
    <location>
        <begin position="122"/>
        <end position="145"/>
    </location>
</feature>
<evidence type="ECO:0000313" key="15">
    <source>
        <dbReference type="Proteomes" id="UP000254589"/>
    </source>
</evidence>
<evidence type="ECO:0000256" key="10">
    <source>
        <dbReference type="ARBA" id="ARBA00062718"/>
    </source>
</evidence>
<feature type="transmembrane region" description="Helical" evidence="12">
    <location>
        <begin position="33"/>
        <end position="51"/>
    </location>
</feature>
<evidence type="ECO:0000256" key="1">
    <source>
        <dbReference type="ARBA" id="ARBA00004429"/>
    </source>
</evidence>
<reference evidence="14 15" key="1">
    <citation type="submission" date="2018-06" db="EMBL/GenBank/DDBJ databases">
        <authorList>
            <consortium name="Pathogen Informatics"/>
            <person name="Doyle S."/>
        </authorList>
    </citation>
    <scope>NUCLEOTIDE SEQUENCE [LARGE SCALE GENOMIC DNA]</scope>
    <source>
        <strain evidence="14 15">NCTC13159</strain>
    </source>
</reference>
<keyword evidence="3 12" id="KW-0813">Transport</keyword>
<comment type="function">
    <text evidence="9">Part of the ABC transporter complex GltIJKL involved in glutamate and aspartate uptake. Probably responsible for the translocation of the substrate across the membrane.</text>
</comment>
<keyword evidence="8 12" id="KW-0472">Membrane</keyword>
<keyword evidence="4" id="KW-1003">Cell membrane</keyword>
<evidence type="ECO:0000256" key="9">
    <source>
        <dbReference type="ARBA" id="ARBA00060298"/>
    </source>
</evidence>
<dbReference type="AlphaFoldDB" id="A0AAJ4ZA27"/>
<keyword evidence="5 12" id="KW-0812">Transmembrane</keyword>
<accession>A0AAJ4ZA27</accession>
<dbReference type="Proteomes" id="UP000254589">
    <property type="component" value="Unassembled WGS sequence"/>
</dbReference>
<dbReference type="Pfam" id="PF00528">
    <property type="entry name" value="BPD_transp_1"/>
    <property type="match status" value="1"/>
</dbReference>
<dbReference type="GO" id="GO:0006865">
    <property type="term" value="P:amino acid transport"/>
    <property type="evidence" value="ECO:0007669"/>
    <property type="project" value="UniProtKB-KW"/>
</dbReference>
<organism evidence="14 15">
    <name type="scientific">Pandoraea pulmonicola</name>
    <dbReference type="NCBI Taxonomy" id="93221"/>
    <lineage>
        <taxon>Bacteria</taxon>
        <taxon>Pseudomonadati</taxon>
        <taxon>Pseudomonadota</taxon>
        <taxon>Betaproteobacteria</taxon>
        <taxon>Burkholderiales</taxon>
        <taxon>Burkholderiaceae</taxon>
        <taxon>Pandoraea</taxon>
    </lineage>
</organism>
<evidence type="ECO:0000313" key="14">
    <source>
        <dbReference type="EMBL" id="SUA89613.1"/>
    </source>
</evidence>
<dbReference type="InterPro" id="IPR010065">
    <property type="entry name" value="AA_ABC_transptr_permease_3TM"/>
</dbReference>
<evidence type="ECO:0000256" key="5">
    <source>
        <dbReference type="ARBA" id="ARBA00022692"/>
    </source>
</evidence>
<dbReference type="Gene3D" id="1.10.3720.10">
    <property type="entry name" value="MetI-like"/>
    <property type="match status" value="1"/>
</dbReference>
<dbReference type="SUPFAM" id="SSF161098">
    <property type="entry name" value="MetI-like"/>
    <property type="match status" value="1"/>
</dbReference>
<evidence type="ECO:0000256" key="11">
    <source>
        <dbReference type="ARBA" id="ARBA00073645"/>
    </source>
</evidence>
<dbReference type="NCBIfam" id="TIGR01726">
    <property type="entry name" value="HEQRo_perm_3TM"/>
    <property type="match status" value="1"/>
</dbReference>
<feature type="transmembrane region" description="Helical" evidence="12">
    <location>
        <begin position="71"/>
        <end position="97"/>
    </location>
</feature>
<dbReference type="GO" id="GO:0043190">
    <property type="term" value="C:ATP-binding cassette (ABC) transporter complex"/>
    <property type="evidence" value="ECO:0007669"/>
    <property type="project" value="InterPro"/>
</dbReference>
<evidence type="ECO:0000256" key="2">
    <source>
        <dbReference type="ARBA" id="ARBA00010072"/>
    </source>
</evidence>
<feature type="transmembrane region" description="Helical" evidence="12">
    <location>
        <begin position="258"/>
        <end position="279"/>
    </location>
</feature>
<dbReference type="EMBL" id="UGSJ01000001">
    <property type="protein sequence ID" value="SUA89613.1"/>
    <property type="molecule type" value="Genomic_DNA"/>
</dbReference>
<evidence type="ECO:0000256" key="4">
    <source>
        <dbReference type="ARBA" id="ARBA00022475"/>
    </source>
</evidence>